<evidence type="ECO:0000256" key="1">
    <source>
        <dbReference type="ARBA" id="ARBA00023012"/>
    </source>
</evidence>
<name>A0A679JFB9_9HYPH</name>
<dbReference type="InterPro" id="IPR036641">
    <property type="entry name" value="HPT_dom_sf"/>
</dbReference>
<gene>
    <name evidence="4" type="ORF">MBUL_04172</name>
</gene>
<evidence type="ECO:0000256" key="2">
    <source>
        <dbReference type="SAM" id="MobiDB-lite"/>
    </source>
</evidence>
<proteinExistence type="predicted"/>
<dbReference type="InterPro" id="IPR008207">
    <property type="entry name" value="Sig_transdc_His_kin_Hpt_dom"/>
</dbReference>
<protein>
    <recommendedName>
        <fullName evidence="3">HPt domain-containing protein</fullName>
    </recommendedName>
</protein>
<dbReference type="EMBL" id="LR743504">
    <property type="protein sequence ID" value="CAA2107462.1"/>
    <property type="molecule type" value="Genomic_DNA"/>
</dbReference>
<evidence type="ECO:0000313" key="4">
    <source>
        <dbReference type="EMBL" id="CAA2107462.1"/>
    </source>
</evidence>
<dbReference type="GO" id="GO:0004672">
    <property type="term" value="F:protein kinase activity"/>
    <property type="evidence" value="ECO:0007669"/>
    <property type="project" value="UniProtKB-ARBA"/>
</dbReference>
<keyword evidence="1" id="KW-0902">Two-component regulatory system</keyword>
<dbReference type="GO" id="GO:0000160">
    <property type="term" value="P:phosphorelay signal transduction system"/>
    <property type="evidence" value="ECO:0007669"/>
    <property type="project" value="UniProtKB-KW"/>
</dbReference>
<feature type="domain" description="HPt" evidence="3">
    <location>
        <begin position="44"/>
        <end position="108"/>
    </location>
</feature>
<dbReference type="Gene3D" id="1.20.120.160">
    <property type="entry name" value="HPT domain"/>
    <property type="match status" value="1"/>
</dbReference>
<dbReference type="SUPFAM" id="SSF47226">
    <property type="entry name" value="Histidine-containing phosphotransfer domain, HPT domain"/>
    <property type="match status" value="1"/>
</dbReference>
<evidence type="ECO:0000259" key="3">
    <source>
        <dbReference type="Pfam" id="PF01627"/>
    </source>
</evidence>
<dbReference type="AlphaFoldDB" id="A0A679JFB9"/>
<feature type="region of interest" description="Disordered" evidence="2">
    <location>
        <begin position="1"/>
        <end position="24"/>
    </location>
</feature>
<reference evidence="4" key="1">
    <citation type="submission" date="2019-12" db="EMBL/GenBank/DDBJ databases">
        <authorList>
            <person name="Cremers G."/>
        </authorList>
    </citation>
    <scope>NUCLEOTIDE SEQUENCE</scope>
    <source>
        <strain evidence="4">Mbul1</strain>
    </source>
</reference>
<sequence>MDGGSFKHPLTMREAAVEPTSDEGRGTICDEATLAELEVLLGHDHLKRLLSLLVVEIRVRFPGGNDDRATIAQAAHALLASSGSLGFLDLSRCCSVIEQACLKGDDIAIPLQEGRTAADRALTALAVLGVRE</sequence>
<accession>A0A679JFB9</accession>
<organism evidence="4">
    <name type="scientific">Methylobacterium bullatum</name>
    <dbReference type="NCBI Taxonomy" id="570505"/>
    <lineage>
        <taxon>Bacteria</taxon>
        <taxon>Pseudomonadati</taxon>
        <taxon>Pseudomonadota</taxon>
        <taxon>Alphaproteobacteria</taxon>
        <taxon>Hyphomicrobiales</taxon>
        <taxon>Methylobacteriaceae</taxon>
        <taxon>Methylobacterium</taxon>
    </lineage>
</organism>
<dbReference type="Pfam" id="PF01627">
    <property type="entry name" value="Hpt"/>
    <property type="match status" value="1"/>
</dbReference>